<reference evidence="2 3" key="1">
    <citation type="submission" date="2020-08" db="EMBL/GenBank/DDBJ databases">
        <title>Genomic Encyclopedia of Type Strains, Phase IV (KMG-IV): sequencing the most valuable type-strain genomes for metagenomic binning, comparative biology and taxonomic classification.</title>
        <authorList>
            <person name="Goeker M."/>
        </authorList>
    </citation>
    <scope>NUCLEOTIDE SEQUENCE [LARGE SCALE GENOMIC DNA]</scope>
    <source>
        <strain evidence="2 3">DSM 45615</strain>
    </source>
</reference>
<sequence length="298" mass="31611">MKPWARTPAHPPDRPAPAFSPSPGPVHAAPTGPPPPPPGPHAAGQGWRADPSRSALRATACGRGQTRGETCGRVPPALRRAAGRARAGAVAACGGRRWRRPRPLGPPRDRVRARADARRDVRSRAARPSKGRWAGEGGRRGRMRRAGVAQAPTARPSARPRTGTGRRVQTRSGACEARSKRAGGRVRTREACVGSITALLSSWARALTGGPWRVRCGLGSYAPRARAGEGGGRGVGVECRWEGVGWLGWSGMGFGEIWAIWGIRGFGVDGRILLRIMLLTMTRSGGVRFGGMMGFLSE</sequence>
<accession>A0A840P926</accession>
<dbReference type="Proteomes" id="UP000578449">
    <property type="component" value="Unassembled WGS sequence"/>
</dbReference>
<feature type="region of interest" description="Disordered" evidence="1">
    <location>
        <begin position="1"/>
        <end position="181"/>
    </location>
</feature>
<comment type="caution">
    <text evidence="2">The sequence shown here is derived from an EMBL/GenBank/DDBJ whole genome shotgun (WGS) entry which is preliminary data.</text>
</comment>
<dbReference type="AlphaFoldDB" id="A0A840P926"/>
<feature type="compositionally biased region" description="Pro residues" evidence="1">
    <location>
        <begin position="31"/>
        <end position="40"/>
    </location>
</feature>
<keyword evidence="3" id="KW-1185">Reference proteome</keyword>
<name>A0A840P926_9ACTN</name>
<gene>
    <name evidence="2" type="ORF">HNP84_003666</name>
</gene>
<evidence type="ECO:0000256" key="1">
    <source>
        <dbReference type="SAM" id="MobiDB-lite"/>
    </source>
</evidence>
<evidence type="ECO:0000313" key="3">
    <source>
        <dbReference type="Proteomes" id="UP000578449"/>
    </source>
</evidence>
<feature type="compositionally biased region" description="Pro residues" evidence="1">
    <location>
        <begin position="14"/>
        <end position="24"/>
    </location>
</feature>
<protein>
    <submittedName>
        <fullName evidence="2">Uncharacterized protein</fullName>
    </submittedName>
</protein>
<feature type="compositionally biased region" description="Basic and acidic residues" evidence="1">
    <location>
        <begin position="107"/>
        <end position="123"/>
    </location>
</feature>
<proteinExistence type="predicted"/>
<feature type="compositionally biased region" description="Low complexity" evidence="1">
    <location>
        <begin position="77"/>
        <end position="95"/>
    </location>
</feature>
<evidence type="ECO:0000313" key="2">
    <source>
        <dbReference type="EMBL" id="MBB5133940.1"/>
    </source>
</evidence>
<organism evidence="2 3">
    <name type="scientific">Thermocatellispora tengchongensis</name>
    <dbReference type="NCBI Taxonomy" id="1073253"/>
    <lineage>
        <taxon>Bacteria</taxon>
        <taxon>Bacillati</taxon>
        <taxon>Actinomycetota</taxon>
        <taxon>Actinomycetes</taxon>
        <taxon>Streptosporangiales</taxon>
        <taxon>Streptosporangiaceae</taxon>
        <taxon>Thermocatellispora</taxon>
    </lineage>
</organism>
<dbReference type="EMBL" id="JACHGN010000007">
    <property type="protein sequence ID" value="MBB5133940.1"/>
    <property type="molecule type" value="Genomic_DNA"/>
</dbReference>